<evidence type="ECO:0000313" key="1">
    <source>
        <dbReference type="EMBL" id="ABC31819.1"/>
    </source>
</evidence>
<sequence length="138" mass="15907">MYPLSNILAREGIPTRPYSLLPGTRPIGETACFENAEITYRQEEDLLTIILYRRLQRPNGLGNAFAEMKWLLDVISRQAPDIRKLVTTAMRVEHEDGGPVPSPDKLLTFYKRYFNAIDDGRRDGQDWLKLELRTAEAR</sequence>
<dbReference type="Pfam" id="PF09621">
    <property type="entry name" value="LcrR"/>
    <property type="match status" value="1"/>
</dbReference>
<accession>Q2SC05</accession>
<gene>
    <name evidence="1" type="ordered locus">HCH_05139</name>
</gene>
<dbReference type="RefSeq" id="WP_011398884.1">
    <property type="nucleotide sequence ID" value="NC_007645.1"/>
</dbReference>
<dbReference type="InterPro" id="IPR022797">
    <property type="entry name" value="LcrR/CesD2"/>
</dbReference>
<evidence type="ECO:0000313" key="2">
    <source>
        <dbReference type="Proteomes" id="UP000000238"/>
    </source>
</evidence>
<proteinExistence type="predicted"/>
<dbReference type="HOGENOM" id="CLU_1852383_0_0_6"/>
<organism evidence="1 2">
    <name type="scientific">Hahella chejuensis (strain KCTC 2396)</name>
    <dbReference type="NCBI Taxonomy" id="349521"/>
    <lineage>
        <taxon>Bacteria</taxon>
        <taxon>Pseudomonadati</taxon>
        <taxon>Pseudomonadota</taxon>
        <taxon>Gammaproteobacteria</taxon>
        <taxon>Oceanospirillales</taxon>
        <taxon>Hahellaceae</taxon>
        <taxon>Hahella</taxon>
    </lineage>
</organism>
<protein>
    <submittedName>
        <fullName evidence="1">Uncharacterized protein</fullName>
    </submittedName>
</protein>
<keyword evidence="2" id="KW-1185">Reference proteome</keyword>
<dbReference type="Proteomes" id="UP000000238">
    <property type="component" value="Chromosome"/>
</dbReference>
<reference evidence="1 2" key="1">
    <citation type="journal article" date="2005" name="Nucleic Acids Res.">
        <title>Genomic blueprint of Hahella chejuensis, a marine microbe producing an algicidal agent.</title>
        <authorList>
            <person name="Jeong H."/>
            <person name="Yim J.H."/>
            <person name="Lee C."/>
            <person name="Choi S.-H."/>
            <person name="Park Y.K."/>
            <person name="Yoon S.H."/>
            <person name="Hur C.-G."/>
            <person name="Kang H.-Y."/>
            <person name="Kim D."/>
            <person name="Lee H.H."/>
            <person name="Park K.H."/>
            <person name="Park S.-H."/>
            <person name="Park H.-S."/>
            <person name="Lee H.K."/>
            <person name="Oh T.K."/>
            <person name="Kim J.F."/>
        </authorList>
    </citation>
    <scope>NUCLEOTIDE SEQUENCE [LARGE SCALE GENOMIC DNA]</scope>
    <source>
        <strain evidence="1 2">KCTC 2396</strain>
    </source>
</reference>
<dbReference type="OrthoDB" id="6196747at2"/>
<dbReference type="KEGG" id="hch:HCH_05139"/>
<name>Q2SC05_HAHCH</name>
<dbReference type="AlphaFoldDB" id="Q2SC05"/>
<dbReference type="EMBL" id="CP000155">
    <property type="protein sequence ID" value="ABC31819.1"/>
    <property type="molecule type" value="Genomic_DNA"/>
</dbReference>